<dbReference type="InterPro" id="IPR036388">
    <property type="entry name" value="WH-like_DNA-bd_sf"/>
</dbReference>
<evidence type="ECO:0000256" key="3">
    <source>
        <dbReference type="ARBA" id="ARBA00023163"/>
    </source>
</evidence>
<dbReference type="EMBL" id="SPAZ01000044">
    <property type="protein sequence ID" value="TQE38613.1"/>
    <property type="molecule type" value="Genomic_DNA"/>
</dbReference>
<dbReference type="GO" id="GO:0003677">
    <property type="term" value="F:DNA binding"/>
    <property type="evidence" value="ECO:0007669"/>
    <property type="project" value="UniProtKB-KW"/>
</dbReference>
<dbReference type="Proteomes" id="UP000318720">
    <property type="component" value="Unassembled WGS sequence"/>
</dbReference>
<dbReference type="Gene3D" id="1.10.10.10">
    <property type="entry name" value="Winged helix-like DNA-binding domain superfamily/Winged helix DNA-binding domain"/>
    <property type="match status" value="1"/>
</dbReference>
<protein>
    <submittedName>
        <fullName evidence="4">MarR family transcriptional regulator</fullName>
    </submittedName>
</protein>
<organism evidence="4 5">
    <name type="scientific">Streptomyces ipomoeae</name>
    <dbReference type="NCBI Taxonomy" id="103232"/>
    <lineage>
        <taxon>Bacteria</taxon>
        <taxon>Bacillati</taxon>
        <taxon>Actinomycetota</taxon>
        <taxon>Actinomycetes</taxon>
        <taxon>Kitasatosporales</taxon>
        <taxon>Streptomycetaceae</taxon>
        <taxon>Streptomyces</taxon>
    </lineage>
</organism>
<proteinExistence type="predicted"/>
<dbReference type="InterPro" id="IPR000835">
    <property type="entry name" value="HTH_MarR-typ"/>
</dbReference>
<comment type="caution">
    <text evidence="4">The sequence shown here is derived from an EMBL/GenBank/DDBJ whole genome shotgun (WGS) entry which is preliminary data.</text>
</comment>
<dbReference type="SMART" id="SM00347">
    <property type="entry name" value="HTH_MARR"/>
    <property type="match status" value="1"/>
</dbReference>
<keyword evidence="1" id="KW-0805">Transcription regulation</keyword>
<dbReference type="GO" id="GO:0006950">
    <property type="term" value="P:response to stress"/>
    <property type="evidence" value="ECO:0007669"/>
    <property type="project" value="TreeGrafter"/>
</dbReference>
<dbReference type="AlphaFoldDB" id="A0A540QSZ0"/>
<sequence>MSQAQPDPADNRQQNTDDLHFWSFVDHAVATCSRELPEIDPVAMRLVQTLFRVANMVVYDMESTVHRPRGLSWAGFRILFAIWTAGPLEPKKAAELTGMSRAAVSALVTTLERDGLVTRDRALHDRRSVLLGLSEQGRTVITDAFRAQNAREKEWAEAFDEDDRKTLIALLEKLTAHSVDVDARHRA</sequence>
<keyword evidence="3" id="KW-0804">Transcription</keyword>
<dbReference type="PROSITE" id="PS01117">
    <property type="entry name" value="HTH_MARR_1"/>
    <property type="match status" value="1"/>
</dbReference>
<dbReference type="RefSeq" id="WP_009300216.1">
    <property type="nucleotide sequence ID" value="NZ_CP182305.1"/>
</dbReference>
<reference evidence="4 5" key="1">
    <citation type="submission" date="2019-03" db="EMBL/GenBank/DDBJ databases">
        <title>Comparative genomic analyses of the sweetpotato soil rot pathogen, Streptomyces ipomoeae.</title>
        <authorList>
            <person name="Ruschel Soares N."/>
            <person name="Badger J.H."/>
            <person name="Huguet-Tapia J.C."/>
            <person name="Clark C.A."/>
            <person name="Pettis G.S."/>
        </authorList>
    </citation>
    <scope>NUCLEOTIDE SEQUENCE [LARGE SCALE GENOMIC DNA]</scope>
    <source>
        <strain evidence="4 5">88-35</strain>
    </source>
</reference>
<dbReference type="PROSITE" id="PS50995">
    <property type="entry name" value="HTH_MARR_2"/>
    <property type="match status" value="1"/>
</dbReference>
<evidence type="ECO:0000313" key="5">
    <source>
        <dbReference type="Proteomes" id="UP000318720"/>
    </source>
</evidence>
<accession>A0A540QSZ0</accession>
<dbReference type="PANTHER" id="PTHR33164:SF43">
    <property type="entry name" value="HTH-TYPE TRANSCRIPTIONAL REPRESSOR YETL"/>
    <property type="match status" value="1"/>
</dbReference>
<keyword evidence="2" id="KW-0238">DNA-binding</keyword>
<gene>
    <name evidence="4" type="ORF">Sipo8835_04625</name>
</gene>
<dbReference type="SUPFAM" id="SSF46785">
    <property type="entry name" value="Winged helix' DNA-binding domain"/>
    <property type="match status" value="1"/>
</dbReference>
<evidence type="ECO:0000256" key="1">
    <source>
        <dbReference type="ARBA" id="ARBA00023015"/>
    </source>
</evidence>
<evidence type="ECO:0000256" key="2">
    <source>
        <dbReference type="ARBA" id="ARBA00023125"/>
    </source>
</evidence>
<dbReference type="GO" id="GO:0003700">
    <property type="term" value="F:DNA-binding transcription factor activity"/>
    <property type="evidence" value="ECO:0007669"/>
    <property type="project" value="InterPro"/>
</dbReference>
<dbReference type="GeneID" id="301702193"/>
<dbReference type="PRINTS" id="PR00598">
    <property type="entry name" value="HTHMARR"/>
</dbReference>
<name>A0A540QSZ0_9ACTN</name>
<evidence type="ECO:0000313" key="4">
    <source>
        <dbReference type="EMBL" id="TQE38613.1"/>
    </source>
</evidence>
<dbReference type="Pfam" id="PF01047">
    <property type="entry name" value="MarR"/>
    <property type="match status" value="1"/>
</dbReference>
<dbReference type="InterPro" id="IPR039422">
    <property type="entry name" value="MarR/SlyA-like"/>
</dbReference>
<dbReference type="InterPro" id="IPR023187">
    <property type="entry name" value="Tscrpt_reg_MarR-type_CS"/>
</dbReference>
<dbReference type="InterPro" id="IPR036390">
    <property type="entry name" value="WH_DNA-bd_sf"/>
</dbReference>
<dbReference type="PANTHER" id="PTHR33164">
    <property type="entry name" value="TRANSCRIPTIONAL REGULATOR, MARR FAMILY"/>
    <property type="match status" value="1"/>
</dbReference>